<evidence type="ECO:0000256" key="6">
    <source>
        <dbReference type="ARBA" id="ARBA00022741"/>
    </source>
</evidence>
<dbReference type="GO" id="GO:0006423">
    <property type="term" value="P:cysteinyl-tRNA aminoacylation"/>
    <property type="evidence" value="ECO:0007669"/>
    <property type="project" value="TreeGrafter"/>
</dbReference>
<comment type="similarity">
    <text evidence="2">Belongs to the class-I aminoacyl-tRNA synthetase family. MshC subfamily.</text>
</comment>
<dbReference type="InterPro" id="IPR024909">
    <property type="entry name" value="Cys-tRNA/MSH_ligase"/>
</dbReference>
<keyword evidence="5" id="KW-0436">Ligase</keyword>
<dbReference type="PRINTS" id="PR00983">
    <property type="entry name" value="TRNASYNTHCYS"/>
</dbReference>
<dbReference type="Gene3D" id="3.40.50.620">
    <property type="entry name" value="HUPs"/>
    <property type="match status" value="1"/>
</dbReference>
<protein>
    <recommendedName>
        <fullName evidence="4">L-cysteine:1D-myo-inositol 2-amino-2-deoxy-alpha-D-glucopyranoside ligase</fullName>
        <ecNumber evidence="3">6.3.1.13</ecNumber>
    </recommendedName>
    <alternativeName>
        <fullName evidence="8">Mycothiol ligase</fullName>
    </alternativeName>
</protein>
<dbReference type="GO" id="GO:0005524">
    <property type="term" value="F:ATP binding"/>
    <property type="evidence" value="ECO:0007669"/>
    <property type="project" value="UniProtKB-KW"/>
</dbReference>
<evidence type="ECO:0000256" key="2">
    <source>
        <dbReference type="ARBA" id="ARBA00007723"/>
    </source>
</evidence>
<name>A0A6J7G6I2_9ZZZZ</name>
<dbReference type="Gene3D" id="1.20.120.640">
    <property type="entry name" value="Anticodon-binding domain of a subclass of class I aminoacyl-tRNA synthetases"/>
    <property type="match status" value="1"/>
</dbReference>
<dbReference type="HAMAP" id="MF_01697">
    <property type="entry name" value="MshC"/>
    <property type="match status" value="1"/>
</dbReference>
<evidence type="ECO:0000256" key="4">
    <source>
        <dbReference type="ARBA" id="ARBA00020068"/>
    </source>
</evidence>
<evidence type="ECO:0000256" key="3">
    <source>
        <dbReference type="ARBA" id="ARBA00012088"/>
    </source>
</evidence>
<dbReference type="GO" id="GO:0004817">
    <property type="term" value="F:cysteine-tRNA ligase activity"/>
    <property type="evidence" value="ECO:0007669"/>
    <property type="project" value="TreeGrafter"/>
</dbReference>
<evidence type="ECO:0000256" key="9">
    <source>
        <dbReference type="ARBA" id="ARBA00048350"/>
    </source>
</evidence>
<comment type="catalytic activity">
    <reaction evidence="9">
        <text>1D-myo-inositol 2-amino-2-deoxy-alpha-D-glucopyranoside + L-cysteine + ATP = 1D-myo-inositol 2-(L-cysteinylamino)-2-deoxy-alpha-D-glucopyranoside + AMP + diphosphate + H(+)</text>
        <dbReference type="Rhea" id="RHEA:26176"/>
        <dbReference type="ChEBI" id="CHEBI:15378"/>
        <dbReference type="ChEBI" id="CHEBI:30616"/>
        <dbReference type="ChEBI" id="CHEBI:33019"/>
        <dbReference type="ChEBI" id="CHEBI:35235"/>
        <dbReference type="ChEBI" id="CHEBI:58886"/>
        <dbReference type="ChEBI" id="CHEBI:58887"/>
        <dbReference type="ChEBI" id="CHEBI:456215"/>
        <dbReference type="EC" id="6.3.1.13"/>
    </reaction>
</comment>
<evidence type="ECO:0000256" key="8">
    <source>
        <dbReference type="ARBA" id="ARBA00033376"/>
    </source>
</evidence>
<dbReference type="PANTHER" id="PTHR10890">
    <property type="entry name" value="CYSTEINYL-TRNA SYNTHETASE"/>
    <property type="match status" value="1"/>
</dbReference>
<dbReference type="FunFam" id="3.40.50.620:FF:000134">
    <property type="entry name" value="L-cysteine:1D-myo-inositol 2-amino-2-deoxy-alpha-D-glucopyranoside ligase"/>
    <property type="match status" value="1"/>
</dbReference>
<dbReference type="PANTHER" id="PTHR10890:SF3">
    <property type="entry name" value="CYSTEINE--TRNA LIGASE, CYTOPLASMIC"/>
    <property type="match status" value="1"/>
</dbReference>
<keyword evidence="6" id="KW-0547">Nucleotide-binding</keyword>
<evidence type="ECO:0000313" key="11">
    <source>
        <dbReference type="EMBL" id="CAB4902048.1"/>
    </source>
</evidence>
<dbReference type="Pfam" id="PF01406">
    <property type="entry name" value="tRNA-synt_1e"/>
    <property type="match status" value="1"/>
</dbReference>
<keyword evidence="7" id="KW-0067">ATP-binding</keyword>
<dbReference type="EMBL" id="CAFBMR010000003">
    <property type="protein sequence ID" value="CAB4902048.1"/>
    <property type="molecule type" value="Genomic_DNA"/>
</dbReference>
<dbReference type="InterPro" id="IPR017812">
    <property type="entry name" value="Mycothiol_ligase_MshC"/>
</dbReference>
<organism evidence="11">
    <name type="scientific">freshwater metagenome</name>
    <dbReference type="NCBI Taxonomy" id="449393"/>
    <lineage>
        <taxon>unclassified sequences</taxon>
        <taxon>metagenomes</taxon>
        <taxon>ecological metagenomes</taxon>
    </lineage>
</organism>
<dbReference type="GO" id="GO:0005829">
    <property type="term" value="C:cytosol"/>
    <property type="evidence" value="ECO:0007669"/>
    <property type="project" value="TreeGrafter"/>
</dbReference>
<dbReference type="AlphaFoldDB" id="A0A6J7G6I2"/>
<dbReference type="GO" id="GO:0010125">
    <property type="term" value="P:mycothiol biosynthetic process"/>
    <property type="evidence" value="ECO:0007669"/>
    <property type="project" value="InterPro"/>
</dbReference>
<reference evidence="11" key="1">
    <citation type="submission" date="2020-05" db="EMBL/GenBank/DDBJ databases">
        <authorList>
            <person name="Chiriac C."/>
            <person name="Salcher M."/>
            <person name="Ghai R."/>
            <person name="Kavagutti S V."/>
        </authorList>
    </citation>
    <scope>NUCLEOTIDE SEQUENCE</scope>
</reference>
<dbReference type="InterPro" id="IPR032678">
    <property type="entry name" value="tRNA-synt_1_cat_dom"/>
</dbReference>
<evidence type="ECO:0000256" key="5">
    <source>
        <dbReference type="ARBA" id="ARBA00022598"/>
    </source>
</evidence>
<dbReference type="GO" id="GO:0035446">
    <property type="term" value="F:cysteine-glucosaminylinositol ligase activity"/>
    <property type="evidence" value="ECO:0007669"/>
    <property type="project" value="UniProtKB-EC"/>
</dbReference>
<dbReference type="NCBIfam" id="TIGR03447">
    <property type="entry name" value="mycothiol_MshC"/>
    <property type="match status" value="1"/>
</dbReference>
<feature type="domain" description="tRNA synthetases class I catalytic" evidence="10">
    <location>
        <begin position="35"/>
        <end position="332"/>
    </location>
</feature>
<dbReference type="InterPro" id="IPR014729">
    <property type="entry name" value="Rossmann-like_a/b/a_fold"/>
</dbReference>
<gene>
    <name evidence="11" type="ORF">UFOPK3610_00186</name>
</gene>
<dbReference type="EC" id="6.3.1.13" evidence="3"/>
<evidence type="ECO:0000256" key="1">
    <source>
        <dbReference type="ARBA" id="ARBA00003679"/>
    </source>
</evidence>
<accession>A0A6J7G6I2</accession>
<comment type="function">
    <text evidence="1">Catalyzes the ATP-dependent condensation of GlcN-Ins and L-cysteine to form L-Cys-GlcN-Ins.</text>
</comment>
<sequence>MESWRSPNLPALPGTGPAVRLFDTSSQSVVTTKPETTARMYVCGITPYDATHIGHAATYIAFDLLNRAWGDAGHAVHYTQNVTDIDDPLLERAAATGQDWRDVAMRETELFRTDMAALNVIPPTDYIGAVEAIPEVVRRIEDLQALGLVYRVDDDFYLDISADERFGSVANLPREEMIAIFAERGGDPHRPGKRDALDPLLWMAARPGEPHWPASLGAGRPGWHIECVAIGLEHLGFSFDVQGGGSDLAFPHHEMGASQGQLLCQDWPFAKAYVHAGMVHLDGHKMSKSRGNLVFVSKLRESGEDPAAIRLAILAHHYRNDWEWTQECLVAARHRLKLWRHAFDAQAGASGHDVLIQIRTHLSNDLDAPAALAAVDAWVAQSATDKSDESAGSLTRNAVMALLGVHA</sequence>
<dbReference type="SUPFAM" id="SSF52374">
    <property type="entry name" value="Nucleotidylyl transferase"/>
    <property type="match status" value="1"/>
</dbReference>
<evidence type="ECO:0000259" key="10">
    <source>
        <dbReference type="Pfam" id="PF01406"/>
    </source>
</evidence>
<proteinExistence type="inferred from homology"/>
<evidence type="ECO:0000256" key="7">
    <source>
        <dbReference type="ARBA" id="ARBA00022840"/>
    </source>
</evidence>